<protein>
    <submittedName>
        <fullName evidence="4">Uncharacterized protein</fullName>
    </submittedName>
</protein>
<name>G3MKD6_AMBMU</name>
<keyword evidence="2" id="KW-0472">Membrane</keyword>
<evidence type="ECO:0000256" key="2">
    <source>
        <dbReference type="SAM" id="Phobius"/>
    </source>
</evidence>
<evidence type="ECO:0000313" key="4">
    <source>
        <dbReference type="EMBL" id="AEO33954.1"/>
    </source>
</evidence>
<keyword evidence="3" id="KW-0732">Signal</keyword>
<accession>G3MKD6</accession>
<feature type="chain" id="PRO_5003447067" evidence="3">
    <location>
        <begin position="36"/>
        <end position="244"/>
    </location>
</feature>
<keyword evidence="2" id="KW-0812">Transmembrane</keyword>
<feature type="compositionally biased region" description="Basic and acidic residues" evidence="1">
    <location>
        <begin position="126"/>
        <end position="136"/>
    </location>
</feature>
<feature type="compositionally biased region" description="Basic and acidic residues" evidence="1">
    <location>
        <begin position="88"/>
        <end position="106"/>
    </location>
</feature>
<keyword evidence="2" id="KW-1133">Transmembrane helix</keyword>
<feature type="signal peptide" evidence="3">
    <location>
        <begin position="1"/>
        <end position="35"/>
    </location>
</feature>
<sequence>MHLGSRRRMWYRAWWWSGLMCCLLVLALLPAPCSSDRAGGHSGDGTGKRHSDDSTSSGEEKEGLQAPASEVHLPPLSKTRVVGDDDETASKPDERGAPEARSKNRFEPMPATRTVQTASSDTPNEQARKLERKEGEMTSTVDDVAAEQRAVDEAGGDGVLPPAKGDSDPDATSDATGTRAPEKATGDETQAPPPESAPRELTEEEEKRQVYFYFCVPFIYPVLFLLMLLSLQRGPKVTKKCKSI</sequence>
<proteinExistence type="evidence at transcript level"/>
<feature type="transmembrane region" description="Helical" evidence="2">
    <location>
        <begin position="210"/>
        <end position="231"/>
    </location>
</feature>
<dbReference type="AlphaFoldDB" id="G3MKD6"/>
<evidence type="ECO:0000256" key="3">
    <source>
        <dbReference type="SAM" id="SignalP"/>
    </source>
</evidence>
<evidence type="ECO:0000256" key="1">
    <source>
        <dbReference type="SAM" id="MobiDB-lite"/>
    </source>
</evidence>
<feature type="compositionally biased region" description="Polar residues" evidence="1">
    <location>
        <begin position="113"/>
        <end position="125"/>
    </location>
</feature>
<organism evidence="4">
    <name type="scientific">Amblyomma maculatum</name>
    <name type="common">Gulf Coast tick</name>
    <dbReference type="NCBI Taxonomy" id="34609"/>
    <lineage>
        <taxon>Eukaryota</taxon>
        <taxon>Metazoa</taxon>
        <taxon>Ecdysozoa</taxon>
        <taxon>Arthropoda</taxon>
        <taxon>Chelicerata</taxon>
        <taxon>Arachnida</taxon>
        <taxon>Acari</taxon>
        <taxon>Parasitiformes</taxon>
        <taxon>Ixodida</taxon>
        <taxon>Ixodoidea</taxon>
        <taxon>Ixodidae</taxon>
        <taxon>Amblyomminae</taxon>
        <taxon>Amblyomma</taxon>
    </lineage>
</organism>
<feature type="region of interest" description="Disordered" evidence="1">
    <location>
        <begin position="36"/>
        <end position="203"/>
    </location>
</feature>
<feature type="compositionally biased region" description="Basic and acidic residues" evidence="1">
    <location>
        <begin position="46"/>
        <end position="63"/>
    </location>
</feature>
<reference evidence="4" key="1">
    <citation type="journal article" date="2011" name="PLoS ONE">
        <title>A deep insight into the sialotranscriptome of the gulf coast tick, Amblyomma maculatum.</title>
        <authorList>
            <person name="Karim S."/>
            <person name="Singh P."/>
            <person name="Ribeiro J.M."/>
        </authorList>
    </citation>
    <scope>NUCLEOTIDE SEQUENCE</scope>
    <source>
        <tissue evidence="4">Salivary gland</tissue>
    </source>
</reference>
<dbReference type="EMBL" id="JO842337">
    <property type="protein sequence ID" value="AEO33954.1"/>
    <property type="molecule type" value="mRNA"/>
</dbReference>